<evidence type="ECO:0000313" key="3">
    <source>
        <dbReference type="EMBL" id="CAD7681277.1"/>
    </source>
</evidence>
<organism evidence="3 4">
    <name type="scientific">Nyctereutes procyonoides</name>
    <name type="common">Raccoon dog</name>
    <name type="synonym">Canis procyonoides</name>
    <dbReference type="NCBI Taxonomy" id="34880"/>
    <lineage>
        <taxon>Eukaryota</taxon>
        <taxon>Metazoa</taxon>
        <taxon>Chordata</taxon>
        <taxon>Craniata</taxon>
        <taxon>Vertebrata</taxon>
        <taxon>Euteleostomi</taxon>
        <taxon>Mammalia</taxon>
        <taxon>Eutheria</taxon>
        <taxon>Laurasiatheria</taxon>
        <taxon>Carnivora</taxon>
        <taxon>Caniformia</taxon>
        <taxon>Canidae</taxon>
        <taxon>Nyctereutes</taxon>
    </lineage>
</organism>
<dbReference type="InterPro" id="IPR051373">
    <property type="entry name" value="Lin-28_RNA-binding"/>
</dbReference>
<dbReference type="PANTHER" id="PTHR46109">
    <property type="entry name" value="PROTEIN LIN-28"/>
    <property type="match status" value="1"/>
</dbReference>
<evidence type="ECO:0000259" key="2">
    <source>
        <dbReference type="Pfam" id="PF21890"/>
    </source>
</evidence>
<sequence length="136" mass="14390">MGSVANQQRPLLLRSASICKWFSVHMGFGSCGGVHLQESAEGLESIWVTGPAAVFVLGVRGSPKGGTCRSADQRETGATLPPQLKKGHLCQSFSLVVASCPLKAQQALSSQGKPAYFQEEEEEGIHSPALLPEAQN</sequence>
<accession>A0A811YUR5</accession>
<evidence type="ECO:0000256" key="1">
    <source>
        <dbReference type="SAM" id="MobiDB-lite"/>
    </source>
</evidence>
<name>A0A811YUR5_NYCPR</name>
<reference evidence="3" key="1">
    <citation type="submission" date="2020-12" db="EMBL/GenBank/DDBJ databases">
        <authorList>
            <consortium name="Molecular Ecology Group"/>
        </authorList>
    </citation>
    <scope>NUCLEOTIDE SEQUENCE</scope>
    <source>
        <strain evidence="3">TBG_1078</strain>
    </source>
</reference>
<dbReference type="GO" id="GO:0031054">
    <property type="term" value="P:pre-miRNA processing"/>
    <property type="evidence" value="ECO:0007669"/>
    <property type="project" value="TreeGrafter"/>
</dbReference>
<dbReference type="GO" id="GO:0003729">
    <property type="term" value="F:mRNA binding"/>
    <property type="evidence" value="ECO:0007669"/>
    <property type="project" value="TreeGrafter"/>
</dbReference>
<gene>
    <name evidence="3" type="ORF">NYPRO_LOCUS14069</name>
</gene>
<dbReference type="EMBL" id="CAJHUB010000751">
    <property type="protein sequence ID" value="CAD7681277.1"/>
    <property type="molecule type" value="Genomic_DNA"/>
</dbReference>
<dbReference type="InterPro" id="IPR054081">
    <property type="entry name" value="Lin-28A-like_Znf-CCHC_2"/>
</dbReference>
<dbReference type="GO" id="GO:0005737">
    <property type="term" value="C:cytoplasm"/>
    <property type="evidence" value="ECO:0007669"/>
    <property type="project" value="TreeGrafter"/>
</dbReference>
<protein>
    <submittedName>
        <fullName evidence="3">(raccoon dog) hypothetical protein</fullName>
    </submittedName>
</protein>
<dbReference type="Pfam" id="PF21890">
    <property type="entry name" value="Lin-28A-like_zf-CCHC_2"/>
    <property type="match status" value="1"/>
</dbReference>
<proteinExistence type="predicted"/>
<dbReference type="AlphaFoldDB" id="A0A811YUR5"/>
<feature type="region of interest" description="Disordered" evidence="1">
    <location>
        <begin position="111"/>
        <end position="136"/>
    </location>
</feature>
<dbReference type="PANTHER" id="PTHR46109:SF2">
    <property type="entry name" value="PROTEIN LIN-28 HOMOLOG A"/>
    <property type="match status" value="1"/>
</dbReference>
<feature type="domain" description="Lin-28A-like second zinc knuckle" evidence="2">
    <location>
        <begin position="85"/>
        <end position="114"/>
    </location>
</feature>
<dbReference type="Proteomes" id="UP000645828">
    <property type="component" value="Unassembled WGS sequence"/>
</dbReference>
<keyword evidence="4" id="KW-1185">Reference proteome</keyword>
<evidence type="ECO:0000313" key="4">
    <source>
        <dbReference type="Proteomes" id="UP000645828"/>
    </source>
</evidence>
<comment type="caution">
    <text evidence="3">The sequence shown here is derived from an EMBL/GenBank/DDBJ whole genome shotgun (WGS) entry which is preliminary data.</text>
</comment>
<dbReference type="GO" id="GO:0005634">
    <property type="term" value="C:nucleus"/>
    <property type="evidence" value="ECO:0007669"/>
    <property type="project" value="TreeGrafter"/>
</dbReference>